<evidence type="ECO:0000313" key="1">
    <source>
        <dbReference type="EMBL" id="KAL3308118.1"/>
    </source>
</evidence>
<protein>
    <submittedName>
        <fullName evidence="1">Uncharacterized protein</fullName>
    </submittedName>
</protein>
<organism evidence="1 2">
    <name type="scientific">Cichlidogyrus casuarinus</name>
    <dbReference type="NCBI Taxonomy" id="1844966"/>
    <lineage>
        <taxon>Eukaryota</taxon>
        <taxon>Metazoa</taxon>
        <taxon>Spiralia</taxon>
        <taxon>Lophotrochozoa</taxon>
        <taxon>Platyhelminthes</taxon>
        <taxon>Monogenea</taxon>
        <taxon>Monopisthocotylea</taxon>
        <taxon>Dactylogyridea</taxon>
        <taxon>Ancyrocephalidae</taxon>
        <taxon>Cichlidogyrus</taxon>
    </lineage>
</organism>
<sequence>MTELFQNKAESSECDTAAPPQFLEEFKGQFKVMDPKLPVHPVKDIISSVVKAFTVEFVG</sequence>
<accession>A0ABD2PM98</accession>
<gene>
    <name evidence="1" type="ORF">Ciccas_013355</name>
</gene>
<dbReference type="Proteomes" id="UP001626550">
    <property type="component" value="Unassembled WGS sequence"/>
</dbReference>
<proteinExistence type="predicted"/>
<keyword evidence="2" id="KW-1185">Reference proteome</keyword>
<reference evidence="1 2" key="1">
    <citation type="submission" date="2024-11" db="EMBL/GenBank/DDBJ databases">
        <title>Adaptive evolution of stress response genes in parasites aligns with host niche diversity.</title>
        <authorList>
            <person name="Hahn C."/>
            <person name="Resl P."/>
        </authorList>
    </citation>
    <scope>NUCLEOTIDE SEQUENCE [LARGE SCALE GENOMIC DNA]</scope>
    <source>
        <strain evidence="1">EGGRZ-B1_66</strain>
        <tissue evidence="1">Body</tissue>
    </source>
</reference>
<evidence type="ECO:0000313" key="2">
    <source>
        <dbReference type="Proteomes" id="UP001626550"/>
    </source>
</evidence>
<dbReference type="AlphaFoldDB" id="A0ABD2PM98"/>
<comment type="caution">
    <text evidence="1">The sequence shown here is derived from an EMBL/GenBank/DDBJ whole genome shotgun (WGS) entry which is preliminary data.</text>
</comment>
<name>A0ABD2PM98_9PLAT</name>
<dbReference type="EMBL" id="JBJKFK010005826">
    <property type="protein sequence ID" value="KAL3308118.1"/>
    <property type="molecule type" value="Genomic_DNA"/>
</dbReference>